<dbReference type="AlphaFoldDB" id="A0AAD6C5N1"/>
<evidence type="ECO:0000313" key="4">
    <source>
        <dbReference type="Proteomes" id="UP001213681"/>
    </source>
</evidence>
<dbReference type="Gene3D" id="3.40.50.1820">
    <property type="entry name" value="alpha/beta hydrolase"/>
    <property type="match status" value="1"/>
</dbReference>
<dbReference type="RefSeq" id="XP_056766034.1">
    <property type="nucleotide sequence ID" value="XM_056910330.1"/>
</dbReference>
<reference evidence="3" key="2">
    <citation type="journal article" date="2023" name="IMA Fungus">
        <title>Comparative genomic study of the Penicillium genus elucidates a diverse pangenome and 15 lateral gene transfer events.</title>
        <authorList>
            <person name="Petersen C."/>
            <person name="Sorensen T."/>
            <person name="Nielsen M.R."/>
            <person name="Sondergaard T.E."/>
            <person name="Sorensen J.L."/>
            <person name="Fitzpatrick D.A."/>
            <person name="Frisvad J.C."/>
            <person name="Nielsen K.L."/>
        </authorList>
    </citation>
    <scope>NUCLEOTIDE SEQUENCE</scope>
    <source>
        <strain evidence="3">IBT 16125</strain>
    </source>
</reference>
<name>A0AAD6C5N1_9EURO</name>
<dbReference type="GO" id="GO:0017000">
    <property type="term" value="P:antibiotic biosynthetic process"/>
    <property type="evidence" value="ECO:0007669"/>
    <property type="project" value="UniProtKB-ARBA"/>
</dbReference>
<dbReference type="InterPro" id="IPR050300">
    <property type="entry name" value="GDXG_lipolytic_enzyme"/>
</dbReference>
<accession>A0AAD6C5N1</accession>
<dbReference type="PANTHER" id="PTHR48081">
    <property type="entry name" value="AB HYDROLASE SUPERFAMILY PROTEIN C4A8.06C"/>
    <property type="match status" value="1"/>
</dbReference>
<sequence>MSSIDYVFRTVNYRTQTGNLTATVHLPPDVTSVKAIALYFHGGGYIVGSRAMLPATHIEALNESGFIVVTSDYRLGPTISVLDGPVSDSVAAYEWAQNELPTLLEKDRGIRVDGKNIVTLGHSCGGGLALLMVMISPASRPNPPKAILDLFGFKYLRDPFYHTGTSTQPPPDAPAPPSVEFINQVFEEVPPPTAARPPFGPNGLDLSTPRQAYLVSSVRNGTQFDAIIPEDEYDRVDPEKLLKSSSFPPTCFVQGTADVVVDAKFSQWAYAELQKNGVQSELYLVEGMAHGFDARLKRDDATFAPIQKGVDFLARHIVG</sequence>
<proteinExistence type="predicted"/>
<dbReference type="SUPFAM" id="SSF53474">
    <property type="entry name" value="alpha/beta-Hydrolases"/>
    <property type="match status" value="1"/>
</dbReference>
<comment type="caution">
    <text evidence="3">The sequence shown here is derived from an EMBL/GenBank/DDBJ whole genome shotgun (WGS) entry which is preliminary data.</text>
</comment>
<organism evidence="3 4">
    <name type="scientific">Penicillium daleae</name>
    <dbReference type="NCBI Taxonomy" id="63821"/>
    <lineage>
        <taxon>Eukaryota</taxon>
        <taxon>Fungi</taxon>
        <taxon>Dikarya</taxon>
        <taxon>Ascomycota</taxon>
        <taxon>Pezizomycotina</taxon>
        <taxon>Eurotiomycetes</taxon>
        <taxon>Eurotiomycetidae</taxon>
        <taxon>Eurotiales</taxon>
        <taxon>Aspergillaceae</taxon>
        <taxon>Penicillium</taxon>
    </lineage>
</organism>
<dbReference type="InterPro" id="IPR013094">
    <property type="entry name" value="AB_hydrolase_3"/>
</dbReference>
<dbReference type="GO" id="GO:0016787">
    <property type="term" value="F:hydrolase activity"/>
    <property type="evidence" value="ECO:0007669"/>
    <property type="project" value="UniProtKB-KW"/>
</dbReference>
<gene>
    <name evidence="3" type="ORF">N7458_006948</name>
</gene>
<protein>
    <recommendedName>
        <fullName evidence="2">Alpha/beta hydrolase fold-3 domain-containing protein</fullName>
    </recommendedName>
</protein>
<dbReference type="Pfam" id="PF07859">
    <property type="entry name" value="Abhydrolase_3"/>
    <property type="match status" value="1"/>
</dbReference>
<dbReference type="Proteomes" id="UP001213681">
    <property type="component" value="Unassembled WGS sequence"/>
</dbReference>
<dbReference type="GeneID" id="81600573"/>
<evidence type="ECO:0000313" key="3">
    <source>
        <dbReference type="EMBL" id="KAJ5450499.1"/>
    </source>
</evidence>
<dbReference type="GO" id="GO:0072330">
    <property type="term" value="P:monocarboxylic acid biosynthetic process"/>
    <property type="evidence" value="ECO:0007669"/>
    <property type="project" value="UniProtKB-ARBA"/>
</dbReference>
<dbReference type="InterPro" id="IPR029058">
    <property type="entry name" value="AB_hydrolase_fold"/>
</dbReference>
<reference evidence="3" key="1">
    <citation type="submission" date="2022-12" db="EMBL/GenBank/DDBJ databases">
        <authorList>
            <person name="Petersen C."/>
        </authorList>
    </citation>
    <scope>NUCLEOTIDE SEQUENCE</scope>
    <source>
        <strain evidence="3">IBT 16125</strain>
    </source>
</reference>
<keyword evidence="4" id="KW-1185">Reference proteome</keyword>
<keyword evidence="1" id="KW-0378">Hydrolase</keyword>
<feature type="domain" description="Alpha/beta hydrolase fold-3" evidence="2">
    <location>
        <begin position="38"/>
        <end position="148"/>
    </location>
</feature>
<dbReference type="EMBL" id="JAPVEA010000006">
    <property type="protein sequence ID" value="KAJ5450499.1"/>
    <property type="molecule type" value="Genomic_DNA"/>
</dbReference>
<evidence type="ECO:0000256" key="1">
    <source>
        <dbReference type="ARBA" id="ARBA00022801"/>
    </source>
</evidence>
<evidence type="ECO:0000259" key="2">
    <source>
        <dbReference type="Pfam" id="PF07859"/>
    </source>
</evidence>
<dbReference type="PANTHER" id="PTHR48081:SF3">
    <property type="entry name" value="ALPHA_BETA HYDROLASE FOLD-3 DOMAIN-CONTAINING PROTEIN"/>
    <property type="match status" value="1"/>
</dbReference>